<dbReference type="InterPro" id="IPR053282">
    <property type="entry name" value="RGS_domain-containing"/>
</dbReference>
<dbReference type="STRING" id="623744.A0A553MZL3"/>
<evidence type="ECO:0000313" key="3">
    <source>
        <dbReference type="Proteomes" id="UP000316079"/>
    </source>
</evidence>
<dbReference type="InterPro" id="IPR044926">
    <property type="entry name" value="RGS_subdomain_2"/>
</dbReference>
<protein>
    <recommendedName>
        <fullName evidence="1">RGS domain-containing protein</fullName>
    </recommendedName>
</protein>
<dbReference type="InterPro" id="IPR036305">
    <property type="entry name" value="RGS_sf"/>
</dbReference>
<dbReference type="PANTHER" id="PTHR47079">
    <property type="entry name" value="REGULATOR OF G-PROTEIN SIGNALING PROTEIN-LIKE"/>
    <property type="match status" value="1"/>
</dbReference>
<keyword evidence="3" id="KW-1185">Reference proteome</keyword>
<dbReference type="PANTHER" id="PTHR47079:SF1">
    <property type="entry name" value="REGULATOR OF G-PROTEIN SIGNALING PROTEIN-LIKE"/>
    <property type="match status" value="1"/>
</dbReference>
<dbReference type="Proteomes" id="UP000316079">
    <property type="component" value="Unassembled WGS sequence"/>
</dbReference>
<accession>A0A553MZL3</accession>
<dbReference type="Pfam" id="PF00615">
    <property type="entry name" value="RGS"/>
    <property type="match status" value="1"/>
</dbReference>
<evidence type="ECO:0000313" key="2">
    <source>
        <dbReference type="EMBL" id="TRY58626.1"/>
    </source>
</evidence>
<proteinExistence type="predicted"/>
<name>A0A553MZL3_9TELE</name>
<comment type="caution">
    <text evidence="2">The sequence shown here is derived from an EMBL/GenBank/DDBJ whole genome shotgun (WGS) entry which is preliminary data.</text>
</comment>
<dbReference type="EMBL" id="SRMA01027179">
    <property type="protein sequence ID" value="TRY58625.1"/>
    <property type="molecule type" value="Genomic_DNA"/>
</dbReference>
<reference evidence="2" key="2">
    <citation type="submission" date="2019-04" db="EMBL/GenBank/DDBJ databases">
        <authorList>
            <person name="Kadobianskyi M."/>
            <person name="Schulze L."/>
            <person name="Schuelke M."/>
            <person name="Judkewitz B."/>
        </authorList>
    </citation>
    <scope>NUCLEOTIDE SEQUENCE</scope>
    <source>
        <strain evidence="2">Bolton</strain>
        <tissue evidence="2">Whole-body</tissue>
    </source>
</reference>
<organism evidence="2 3">
    <name type="scientific">Danionella cerebrum</name>
    <dbReference type="NCBI Taxonomy" id="2873325"/>
    <lineage>
        <taxon>Eukaryota</taxon>
        <taxon>Metazoa</taxon>
        <taxon>Chordata</taxon>
        <taxon>Craniata</taxon>
        <taxon>Vertebrata</taxon>
        <taxon>Euteleostomi</taxon>
        <taxon>Actinopterygii</taxon>
        <taxon>Neopterygii</taxon>
        <taxon>Teleostei</taxon>
        <taxon>Ostariophysi</taxon>
        <taxon>Cypriniformes</taxon>
        <taxon>Danionidae</taxon>
        <taxon>Danioninae</taxon>
        <taxon>Danionella</taxon>
    </lineage>
</organism>
<evidence type="ECO:0000259" key="1">
    <source>
        <dbReference type="PROSITE" id="PS50132"/>
    </source>
</evidence>
<dbReference type="AlphaFoldDB" id="A0A553MZL3"/>
<feature type="domain" description="RGS" evidence="1">
    <location>
        <begin position="479"/>
        <end position="587"/>
    </location>
</feature>
<dbReference type="EMBL" id="SRMA01027179">
    <property type="protein sequence ID" value="TRY58626.1"/>
    <property type="molecule type" value="Genomic_DNA"/>
</dbReference>
<dbReference type="InterPro" id="IPR016137">
    <property type="entry name" value="RGS"/>
</dbReference>
<dbReference type="Gene3D" id="1.10.167.10">
    <property type="entry name" value="Regulator of G-protein Signalling 4, domain 2"/>
    <property type="match status" value="1"/>
</dbReference>
<dbReference type="OrthoDB" id="10013157at2759"/>
<gene>
    <name evidence="2" type="ORF">DNTS_007624</name>
</gene>
<reference evidence="2 3" key="1">
    <citation type="journal article" date="2019" name="Sci. Data">
        <title>Hybrid genome assembly and annotation of Danionella translucida.</title>
        <authorList>
            <person name="Kadobianskyi M."/>
            <person name="Schulze L."/>
            <person name="Schuelke M."/>
            <person name="Judkewitz B."/>
        </authorList>
    </citation>
    <scope>NUCLEOTIDE SEQUENCE [LARGE SCALE GENOMIC DNA]</scope>
    <source>
        <strain evidence="2 3">Bolton</strain>
    </source>
</reference>
<dbReference type="SUPFAM" id="SSF48097">
    <property type="entry name" value="Regulator of G-protein signaling, RGS"/>
    <property type="match status" value="1"/>
</dbReference>
<sequence>MELQILLKDDIFVDFFNTFLSLPVKRGTFLHWLQTHRMVFFKQTELYHSFVLVSEILKFVSCRSADDLKGLLSRDHPLISQKSVLAEMRRNALNQLQSYWLPHFLHNCKSWLWRVPECRPLVDKYVSFSSPSSHSHSKFKQESGNLDSPGNPATCYCSKHSKQQLWSSRMPSFDQLQARSICLWLPTTDHKNSQCSNVVHLLNTPLIIQDLANNNADIPHTCVPTPSCQIPLCLNVQSPPSDLHCFLQPALSADSLSGGPFREFLRAQKLKEKETLLDLLEDLDFFLLLLLKSQGSNPVCEERQAAAKTITETRLKSSENGLDPHTSQQLRLLLPSGAAVPWIYAAKHQLCRQLQDVYTSFLDAEDEALLSLLSLSRDEFKNSEPLHFSFLNLEEDALLNQTESLVLSEGCCSRLEPRDLTRDDWALVAFQDPQRGGSLLQKRSTFDLHVSKNNGVEVQTKPQKKDSIIYEKPSLKPRSFEQAMTSPQYINHFKQFLQAHGADGALLFLQEAEALRSMEHKRKKPKTRSIVDKFFRREDPEVYLQCSSDIIRSVAQMDNVSSEIIYTIHKLVSKSLEAVWFKQYQQSFNPCSSASESESSIRGPQLKGNVRGKGWEVFMNLIRSLRKFRSAMANHEIRFEFEDYLIHNYEHFSTSHINRAKVSQGSEVYSNTEKFRLMVRSIRDKVVVVNFLANDLSFFLECERFRRMADINSTETQRENIIQRFASGKVDRTLFYQPMIDVLPVLIFCWRRWLQTIPSFLI</sequence>
<dbReference type="PROSITE" id="PS50132">
    <property type="entry name" value="RGS"/>
    <property type="match status" value="1"/>
</dbReference>